<feature type="transmembrane region" description="Helical" evidence="1">
    <location>
        <begin position="44"/>
        <end position="63"/>
    </location>
</feature>
<sequence length="199" mass="21636">MSDERRVEAWFAETATALDDVRVERALSGRDVRRRSAGRRRRRVLAGAVAAVGVVAFGAATVWNVTRPERSAVEPAHPREGRDMERAQEKLRAYYSGLPEALASRRPAQDAKLSKLMAVHFTETALRNAMISKRKGADGLAATCGRVTADTVFTVGEPRRTGADTVRARVVNSSGPVAIDVDFDVRAMKISKWSCPGGS</sequence>
<protein>
    <submittedName>
        <fullName evidence="2">Uncharacterized protein</fullName>
    </submittedName>
</protein>
<reference evidence="2 3" key="1">
    <citation type="journal article" date="2020" name="Int. J. Syst. Evol. Microbiol.">
        <title>Reclassification of Streptomyces castelarensis and Streptomyces sporoclivatus as later heterotypic synonyms of Streptomyces antimycoticus.</title>
        <authorList>
            <person name="Komaki H."/>
            <person name="Tamura T."/>
        </authorList>
    </citation>
    <scope>NUCLEOTIDE SEQUENCE [LARGE SCALE GENOMIC DNA]</scope>
    <source>
        <strain evidence="2 3">NBRC 13459</strain>
    </source>
</reference>
<evidence type="ECO:0000313" key="3">
    <source>
        <dbReference type="Proteomes" id="UP000301309"/>
    </source>
</evidence>
<name>A0A4D4L2E2_STRVO</name>
<keyword evidence="1" id="KW-0812">Transmembrane</keyword>
<dbReference type="RefSeq" id="WP_137978823.1">
    <property type="nucleotide sequence ID" value="NZ_BAAASO010000001.1"/>
</dbReference>
<keyword evidence="1" id="KW-1133">Transmembrane helix</keyword>
<dbReference type="AlphaFoldDB" id="A0A4D4L2E2"/>
<accession>A0A4D4L2E2</accession>
<evidence type="ECO:0000313" key="2">
    <source>
        <dbReference type="EMBL" id="GDY55275.1"/>
    </source>
</evidence>
<dbReference type="OrthoDB" id="4201383at2"/>
<keyword evidence="3" id="KW-1185">Reference proteome</keyword>
<evidence type="ECO:0000256" key="1">
    <source>
        <dbReference type="SAM" id="Phobius"/>
    </source>
</evidence>
<gene>
    <name evidence="2" type="ORF">SVIO_058980</name>
</gene>
<dbReference type="Proteomes" id="UP000301309">
    <property type="component" value="Unassembled WGS sequence"/>
</dbReference>
<dbReference type="EMBL" id="BJHW01000001">
    <property type="protein sequence ID" value="GDY55275.1"/>
    <property type="molecule type" value="Genomic_DNA"/>
</dbReference>
<organism evidence="2 3">
    <name type="scientific">Streptomyces violaceusniger</name>
    <dbReference type="NCBI Taxonomy" id="68280"/>
    <lineage>
        <taxon>Bacteria</taxon>
        <taxon>Bacillati</taxon>
        <taxon>Actinomycetota</taxon>
        <taxon>Actinomycetes</taxon>
        <taxon>Kitasatosporales</taxon>
        <taxon>Streptomycetaceae</taxon>
        <taxon>Streptomyces</taxon>
        <taxon>Streptomyces violaceusniger group</taxon>
    </lineage>
</organism>
<keyword evidence="1" id="KW-0472">Membrane</keyword>
<comment type="caution">
    <text evidence="2">The sequence shown here is derived from an EMBL/GenBank/DDBJ whole genome shotgun (WGS) entry which is preliminary data.</text>
</comment>
<proteinExistence type="predicted"/>